<dbReference type="STRING" id="945553.A0A0D2MHT4"/>
<dbReference type="Pfam" id="PF00135">
    <property type="entry name" value="COesterase"/>
    <property type="match status" value="1"/>
</dbReference>
<dbReference type="PROSITE" id="PS00122">
    <property type="entry name" value="CARBOXYLESTERASE_B_1"/>
    <property type="match status" value="1"/>
</dbReference>
<evidence type="ECO:0000313" key="6">
    <source>
        <dbReference type="Proteomes" id="UP000054270"/>
    </source>
</evidence>
<feature type="chain" id="PRO_5005112637" description="Carboxylic ester hydrolase" evidence="3">
    <location>
        <begin position="19"/>
        <end position="549"/>
    </location>
</feature>
<dbReference type="InterPro" id="IPR029058">
    <property type="entry name" value="AB_hydrolase_fold"/>
</dbReference>
<dbReference type="Gene3D" id="3.40.50.1820">
    <property type="entry name" value="alpha/beta hydrolase"/>
    <property type="match status" value="1"/>
</dbReference>
<dbReference type="PROSITE" id="PS00941">
    <property type="entry name" value="CARBOXYLESTERASE_B_2"/>
    <property type="match status" value="1"/>
</dbReference>
<dbReference type="OrthoDB" id="408631at2759"/>
<evidence type="ECO:0000256" key="3">
    <source>
        <dbReference type="RuleBase" id="RU361235"/>
    </source>
</evidence>
<protein>
    <recommendedName>
        <fullName evidence="3">Carboxylic ester hydrolase</fullName>
        <ecNumber evidence="3">3.1.1.-</ecNumber>
    </recommendedName>
</protein>
<feature type="domain" description="Carboxylesterase type B" evidence="4">
    <location>
        <begin position="39"/>
        <end position="495"/>
    </location>
</feature>
<evidence type="ECO:0000256" key="2">
    <source>
        <dbReference type="ARBA" id="ARBA00022801"/>
    </source>
</evidence>
<dbReference type="InterPro" id="IPR019826">
    <property type="entry name" value="Carboxylesterase_B_AS"/>
</dbReference>
<dbReference type="ESTHER" id="9agar-a0a0d2mht4">
    <property type="family name" value="Fungal_carboxylesterase_lipase"/>
</dbReference>
<dbReference type="EMBL" id="KN817544">
    <property type="protein sequence ID" value="KJA23183.1"/>
    <property type="molecule type" value="Genomic_DNA"/>
</dbReference>
<dbReference type="InterPro" id="IPR002018">
    <property type="entry name" value="CarbesteraseB"/>
</dbReference>
<reference evidence="6" key="1">
    <citation type="submission" date="2014-04" db="EMBL/GenBank/DDBJ databases">
        <title>Evolutionary Origins and Diversification of the Mycorrhizal Mutualists.</title>
        <authorList>
            <consortium name="DOE Joint Genome Institute"/>
            <consortium name="Mycorrhizal Genomics Consortium"/>
            <person name="Kohler A."/>
            <person name="Kuo A."/>
            <person name="Nagy L.G."/>
            <person name="Floudas D."/>
            <person name="Copeland A."/>
            <person name="Barry K.W."/>
            <person name="Cichocki N."/>
            <person name="Veneault-Fourrey C."/>
            <person name="LaButti K."/>
            <person name="Lindquist E.A."/>
            <person name="Lipzen A."/>
            <person name="Lundell T."/>
            <person name="Morin E."/>
            <person name="Murat C."/>
            <person name="Riley R."/>
            <person name="Ohm R."/>
            <person name="Sun H."/>
            <person name="Tunlid A."/>
            <person name="Henrissat B."/>
            <person name="Grigoriev I.V."/>
            <person name="Hibbett D.S."/>
            <person name="Martin F."/>
        </authorList>
    </citation>
    <scope>NUCLEOTIDE SEQUENCE [LARGE SCALE GENOMIC DNA]</scope>
    <source>
        <strain evidence="6">FD-334 SS-4</strain>
    </source>
</reference>
<accession>A0A0D2MHT4</accession>
<dbReference type="PANTHER" id="PTHR11559">
    <property type="entry name" value="CARBOXYLESTERASE"/>
    <property type="match status" value="1"/>
</dbReference>
<gene>
    <name evidence="5" type="ORF">HYPSUDRAFT_54408</name>
</gene>
<name>A0A0D2MHT4_HYPSF</name>
<proteinExistence type="inferred from homology"/>
<dbReference type="GO" id="GO:0016787">
    <property type="term" value="F:hydrolase activity"/>
    <property type="evidence" value="ECO:0007669"/>
    <property type="project" value="UniProtKB-KW"/>
</dbReference>
<dbReference type="Proteomes" id="UP000054270">
    <property type="component" value="Unassembled WGS sequence"/>
</dbReference>
<dbReference type="InterPro" id="IPR050309">
    <property type="entry name" value="Type-B_Carboxylest/Lipase"/>
</dbReference>
<sequence length="549" mass="59025">MISSLFLCLTIGTLRASAGPLVGRAAPTVTMDGAIFTGKTSGTNTKFLGIPFAQPPVGDLRYRLPVPITYNNGTMFDATTFGPTCSQQAIKLPPAIIDGLPADAADFLINSLFAQVFPDAEDCLTVNVVTPAGSKPTDKLPVVVWIFGGGFEIGASSLYDGGLIVDRSQALSQPVIYVSMNYRLTGFGFLGGKEVKSAGVGNLGLQDQRQALRWIQKYISQFGGDPTKVTIWGESAGAISASLHMLANGGNTEGLFRGAFMESGAPIPVGDITNGQKYYDALVKDTECSNAADTLQCLRTAPYATLKAAIGNSPGLLDYQSLNLAWLPRPDGVFLTDNPQKLVAAGKVAAIPYVTGNCDDEGTLFSLANVNVTTDAQFKTYIQDTFLPGITDAQTAQIATLYPSDVTQGSPFDTGFLNALTPQFKRLAALQGDIFFHAPRRWLLQYTTSTQNVWVFLSKRFKPLPIFGSVHTSDILNVYAGGEMRDHLIRFANNLNPNPLTGYQWPQYTLATRNIATYSDGLVPVVTGNDTYRTEAIDYLNQVTLANPE</sequence>
<feature type="signal peptide" evidence="3">
    <location>
        <begin position="1"/>
        <end position="18"/>
    </location>
</feature>
<dbReference type="InterPro" id="IPR019819">
    <property type="entry name" value="Carboxylesterase_B_CS"/>
</dbReference>
<evidence type="ECO:0000259" key="4">
    <source>
        <dbReference type="Pfam" id="PF00135"/>
    </source>
</evidence>
<evidence type="ECO:0000256" key="1">
    <source>
        <dbReference type="ARBA" id="ARBA00005964"/>
    </source>
</evidence>
<keyword evidence="3" id="KW-0732">Signal</keyword>
<evidence type="ECO:0000313" key="5">
    <source>
        <dbReference type="EMBL" id="KJA23183.1"/>
    </source>
</evidence>
<dbReference type="EC" id="3.1.1.-" evidence="3"/>
<dbReference type="OMA" id="GCAGKAD"/>
<keyword evidence="2 3" id="KW-0378">Hydrolase</keyword>
<comment type="similarity">
    <text evidence="1 3">Belongs to the type-B carboxylesterase/lipase family.</text>
</comment>
<organism evidence="5 6">
    <name type="scientific">Hypholoma sublateritium (strain FD-334 SS-4)</name>
    <dbReference type="NCBI Taxonomy" id="945553"/>
    <lineage>
        <taxon>Eukaryota</taxon>
        <taxon>Fungi</taxon>
        <taxon>Dikarya</taxon>
        <taxon>Basidiomycota</taxon>
        <taxon>Agaricomycotina</taxon>
        <taxon>Agaricomycetes</taxon>
        <taxon>Agaricomycetidae</taxon>
        <taxon>Agaricales</taxon>
        <taxon>Agaricineae</taxon>
        <taxon>Strophariaceae</taxon>
        <taxon>Hypholoma</taxon>
    </lineage>
</organism>
<dbReference type="SUPFAM" id="SSF53474">
    <property type="entry name" value="alpha/beta-Hydrolases"/>
    <property type="match status" value="1"/>
</dbReference>
<keyword evidence="6" id="KW-1185">Reference proteome</keyword>
<dbReference type="AlphaFoldDB" id="A0A0D2MHT4"/>